<dbReference type="RefSeq" id="WP_238222712.1">
    <property type="nucleotide sequence ID" value="NZ_BPQD01000003.1"/>
</dbReference>
<reference evidence="4" key="1">
    <citation type="journal article" date="2019" name="Int. J. Syst. Evol. Microbiol.">
        <title>The Global Catalogue of Microorganisms (GCM) 10K type strain sequencing project: providing services to taxonomists for standard genome sequencing and annotation.</title>
        <authorList>
            <consortium name="The Broad Institute Genomics Platform"/>
            <consortium name="The Broad Institute Genome Sequencing Center for Infectious Disease"/>
            <person name="Wu L."/>
            <person name="Ma J."/>
        </authorList>
    </citation>
    <scope>NUCLEOTIDE SEQUENCE [LARGE SCALE GENOMIC DNA]</scope>
    <source>
        <strain evidence="4">CECT 7069</strain>
    </source>
</reference>
<evidence type="ECO:0000313" key="4">
    <source>
        <dbReference type="Proteomes" id="UP001224644"/>
    </source>
</evidence>
<dbReference type="EMBL" id="JAUFPX010000006">
    <property type="protein sequence ID" value="MDN3590757.1"/>
    <property type="molecule type" value="Genomic_DNA"/>
</dbReference>
<proteinExistence type="predicted"/>
<sequence>MSPTITPRTAAGRLLLLPSLLVLCGASALAQEPGAAPMKNLESAREFRNITATGVTKPPGRAQGGDRLRESDEPTRKERTLDRRIGSGICTGCN</sequence>
<feature type="compositionally biased region" description="Basic and acidic residues" evidence="1">
    <location>
        <begin position="64"/>
        <end position="85"/>
    </location>
</feature>
<dbReference type="Proteomes" id="UP001224644">
    <property type="component" value="Unassembled WGS sequence"/>
</dbReference>
<protein>
    <submittedName>
        <fullName evidence="3">Uncharacterized protein</fullName>
    </submittedName>
</protein>
<accession>A0ABT8BF56</accession>
<name>A0ABT8BF56_9HYPH</name>
<feature type="signal peptide" evidence="2">
    <location>
        <begin position="1"/>
        <end position="30"/>
    </location>
</feature>
<gene>
    <name evidence="3" type="ORF">QWZ12_09040</name>
</gene>
<feature type="chain" id="PRO_5046783853" evidence="2">
    <location>
        <begin position="31"/>
        <end position="94"/>
    </location>
</feature>
<keyword evidence="4" id="KW-1185">Reference proteome</keyword>
<keyword evidence="2" id="KW-0732">Signal</keyword>
<feature type="region of interest" description="Disordered" evidence="1">
    <location>
        <begin position="49"/>
        <end position="94"/>
    </location>
</feature>
<evidence type="ECO:0000313" key="3">
    <source>
        <dbReference type="EMBL" id="MDN3590757.1"/>
    </source>
</evidence>
<organism evidence="3 4">
    <name type="scientific">Methylobacterium adhaesivum</name>
    <dbReference type="NCBI Taxonomy" id="333297"/>
    <lineage>
        <taxon>Bacteria</taxon>
        <taxon>Pseudomonadati</taxon>
        <taxon>Pseudomonadota</taxon>
        <taxon>Alphaproteobacteria</taxon>
        <taxon>Hyphomicrobiales</taxon>
        <taxon>Methylobacteriaceae</taxon>
        <taxon>Methylobacterium</taxon>
    </lineage>
</organism>
<comment type="caution">
    <text evidence="3">The sequence shown here is derived from an EMBL/GenBank/DDBJ whole genome shotgun (WGS) entry which is preliminary data.</text>
</comment>
<evidence type="ECO:0000256" key="1">
    <source>
        <dbReference type="SAM" id="MobiDB-lite"/>
    </source>
</evidence>
<evidence type="ECO:0000256" key="2">
    <source>
        <dbReference type="SAM" id="SignalP"/>
    </source>
</evidence>